<dbReference type="GeneID" id="3700948"/>
<gene>
    <name evidence="1" type="primary">cbiX3</name>
    <name evidence="1" type="ordered locus">NP_0734A</name>
</gene>
<organism evidence="1 2">
    <name type="scientific">Natronomonas pharaonis (strain ATCC 35678 / DSM 2160 / CIP 103997 / JCM 8858 / NBRC 14720 / NCIMB 2260 / Gabara)</name>
    <name type="common">Halobacterium pharaonis</name>
    <dbReference type="NCBI Taxonomy" id="348780"/>
    <lineage>
        <taxon>Archaea</taxon>
        <taxon>Methanobacteriati</taxon>
        <taxon>Methanobacteriota</taxon>
        <taxon>Stenosarchaea group</taxon>
        <taxon>Halobacteria</taxon>
        <taxon>Halobacteriales</taxon>
        <taxon>Natronomonadaceae</taxon>
        <taxon>Natronomonas</taxon>
    </lineage>
</organism>
<dbReference type="OrthoDB" id="210934at2157"/>
<dbReference type="EnsemblBacteria" id="CAI48458">
    <property type="protein sequence ID" value="CAI48458"/>
    <property type="gene ID" value="NP_0734A"/>
</dbReference>
<dbReference type="SUPFAM" id="SSF53800">
    <property type="entry name" value="Chelatase"/>
    <property type="match status" value="2"/>
</dbReference>
<protein>
    <submittedName>
        <fullName evidence="1">Homolog to sirohydrochlorin cobaltochelatase</fullName>
    </submittedName>
</protein>
<dbReference type="KEGG" id="nph:NP_0734A"/>
<dbReference type="Gene3D" id="3.40.50.1400">
    <property type="match status" value="2"/>
</dbReference>
<dbReference type="Proteomes" id="UP000002698">
    <property type="component" value="Chromosome"/>
</dbReference>
<accession>A0A1U7EU33</accession>
<dbReference type="AlphaFoldDB" id="A0A1U7EU33"/>
<dbReference type="RefSeq" id="WP_011322094.1">
    <property type="nucleotide sequence ID" value="NC_007426.1"/>
</dbReference>
<name>A0A1U7EU33_NATPD</name>
<reference evidence="1 2" key="1">
    <citation type="journal article" date="2005" name="Genome Res.">
        <title>Living with two extremes: conclusions from the genome sequence of Natronomonas pharaonis.</title>
        <authorList>
            <person name="Falb M."/>
            <person name="Pfeiffer F."/>
            <person name="Palm P."/>
            <person name="Rodewald K."/>
            <person name="Hickmann V."/>
            <person name="Tittor J."/>
            <person name="Oesterhelt D."/>
        </authorList>
    </citation>
    <scope>NUCLEOTIDE SEQUENCE [LARGE SCALE GENOMIC DNA]</scope>
    <source>
        <strain evidence="2">ATCC 35678 / DSM 2160 / CIP 103997 / JCM 8858 / NBRC 14720 / NCIMB 2260 / Gabara</strain>
    </source>
</reference>
<sequence>MTDTLLLVGRAHVSAVAQRHAARLRERGVADAVAVATYDEDPAELAPAVEGTPYVVPLAAAPGRDTMQSIPGALPAARHCAPVGTNPAVTRALADRAREALSPGADASVALVAFGDASGTDARQTAEAHAERLRSATAYGEVRTAYLLQNPAAECVRYNLTGERGVAVPFFVAACEETDRALPAKLDLDRGGLAYADPLGDHKAVTDAIEAEFERARAAGSSTAAVSPVATDGRGP</sequence>
<keyword evidence="2" id="KW-1185">Reference proteome</keyword>
<dbReference type="HOGENOM" id="CLU_1173396_0_0_2"/>
<proteinExistence type="predicted"/>
<dbReference type="eggNOG" id="arCOG02246">
    <property type="taxonomic scope" value="Archaea"/>
</dbReference>
<evidence type="ECO:0000313" key="2">
    <source>
        <dbReference type="Proteomes" id="UP000002698"/>
    </source>
</evidence>
<dbReference type="EMBL" id="CR936257">
    <property type="protein sequence ID" value="CAI48458.1"/>
    <property type="molecule type" value="Genomic_DNA"/>
</dbReference>
<evidence type="ECO:0000313" key="1">
    <source>
        <dbReference type="EMBL" id="CAI48458.1"/>
    </source>
</evidence>
<dbReference type="STRING" id="348780.NP_0734A"/>